<evidence type="ECO:0000313" key="2">
    <source>
        <dbReference type="Proteomes" id="UP000649799"/>
    </source>
</evidence>
<dbReference type="Proteomes" id="UP000649799">
    <property type="component" value="Unassembled WGS sequence"/>
</dbReference>
<gene>
    <name evidence="1" type="ORF">G9Q97_01055</name>
</gene>
<dbReference type="RefSeq" id="WP_166142268.1">
    <property type="nucleotide sequence ID" value="NZ_JAANYN010000001.1"/>
</dbReference>
<name>A0ABX0H0T6_9BACT</name>
<proteinExistence type="predicted"/>
<accession>A0ABX0H0T6</accession>
<keyword evidence="2" id="KW-1185">Reference proteome</keyword>
<sequence>MASTLPQIMQAFDRYYDAGKAVFGELSKKIRSKKALELEDQLFFIRVFLLVLDRANFKEKQRVNQSFGPFKELYKQLRKVQHIKMIQEGYDLHFGDNKGLYAEYGKAIAADKKSIYTHVYEIILSIPPQDWENLYHDVFQYAKGLSILTINTAMTQIINEEIEYFSFDAKTKLDPQSIHDIFKGIKKVTCLEKTRLNIGLNTIFTPLVHEQIILLEEEMVAWHKNQLLLQHLGNYLAKKEKVSKKYHAVLTQIQKTHRGLTQKIEDKCRQLFVKMLH</sequence>
<comment type="caution">
    <text evidence="1">The sequence shown here is derived from an EMBL/GenBank/DDBJ whole genome shotgun (WGS) entry which is preliminary data.</text>
</comment>
<reference evidence="1 2" key="1">
    <citation type="submission" date="2020-03" db="EMBL/GenBank/DDBJ databases">
        <title>Cyclobacterium plantarum sp. nov., a marine bacterium isolated from a coastal-marine wetland.</title>
        <authorList>
            <person name="Sanchez-Porro C."/>
            <person name="Ventosa A."/>
            <person name="Amoozegar M."/>
        </authorList>
    </citation>
    <scope>NUCLEOTIDE SEQUENCE [LARGE SCALE GENOMIC DNA]</scope>
    <source>
        <strain evidence="1 2">GBPx2</strain>
    </source>
</reference>
<evidence type="ECO:0000313" key="1">
    <source>
        <dbReference type="EMBL" id="NHE55395.1"/>
    </source>
</evidence>
<organism evidence="1 2">
    <name type="scientific">Cyclobacterium plantarum</name>
    <dbReference type="NCBI Taxonomy" id="2716263"/>
    <lineage>
        <taxon>Bacteria</taxon>
        <taxon>Pseudomonadati</taxon>
        <taxon>Bacteroidota</taxon>
        <taxon>Cytophagia</taxon>
        <taxon>Cytophagales</taxon>
        <taxon>Cyclobacteriaceae</taxon>
        <taxon>Cyclobacterium</taxon>
    </lineage>
</organism>
<protein>
    <submittedName>
        <fullName evidence="1">Uncharacterized protein</fullName>
    </submittedName>
</protein>
<dbReference type="EMBL" id="JAANYN010000001">
    <property type="protein sequence ID" value="NHE55395.1"/>
    <property type="molecule type" value="Genomic_DNA"/>
</dbReference>